<dbReference type="Proteomes" id="UP000619033">
    <property type="component" value="Unassembled WGS sequence"/>
</dbReference>
<dbReference type="InterPro" id="IPR010297">
    <property type="entry name" value="DUF900_hydrolase"/>
</dbReference>
<protein>
    <submittedName>
        <fullName evidence="1">Alpha/beta fold hydrolase</fullName>
    </submittedName>
</protein>
<dbReference type="PANTHER" id="PTHR36513:SF1">
    <property type="entry name" value="TRANSMEMBRANE PROTEIN"/>
    <property type="match status" value="1"/>
</dbReference>
<dbReference type="AlphaFoldDB" id="A0A8J7MT23"/>
<dbReference type="PROSITE" id="PS51257">
    <property type="entry name" value="PROKAR_LIPOPROTEIN"/>
    <property type="match status" value="1"/>
</dbReference>
<evidence type="ECO:0000313" key="1">
    <source>
        <dbReference type="EMBL" id="MBL4929051.1"/>
    </source>
</evidence>
<gene>
    <name evidence="1" type="ORF">JI744_13135</name>
</gene>
<dbReference type="EMBL" id="JAESVP010000006">
    <property type="protein sequence ID" value="MBL4929051.1"/>
    <property type="molecule type" value="Genomic_DNA"/>
</dbReference>
<dbReference type="PANTHER" id="PTHR36513">
    <property type="entry name" value="ABC TRANSMEMBRANE TYPE-1 DOMAIN-CONTAINING PROTEIN"/>
    <property type="match status" value="1"/>
</dbReference>
<organism evidence="1 2">
    <name type="scientific">Fuscibacter oryzae</name>
    <dbReference type="NCBI Taxonomy" id="2803939"/>
    <lineage>
        <taxon>Bacteria</taxon>
        <taxon>Pseudomonadati</taxon>
        <taxon>Pseudomonadota</taxon>
        <taxon>Alphaproteobacteria</taxon>
        <taxon>Rhodobacterales</taxon>
        <taxon>Paracoccaceae</taxon>
        <taxon>Fuscibacter</taxon>
    </lineage>
</organism>
<keyword evidence="2" id="KW-1185">Reference proteome</keyword>
<dbReference type="SUPFAM" id="SSF53474">
    <property type="entry name" value="alpha/beta-Hydrolases"/>
    <property type="match status" value="1"/>
</dbReference>
<comment type="caution">
    <text evidence="1">The sequence shown here is derived from an EMBL/GenBank/DDBJ whole genome shotgun (WGS) entry which is preliminary data.</text>
</comment>
<dbReference type="GO" id="GO:0016787">
    <property type="term" value="F:hydrolase activity"/>
    <property type="evidence" value="ECO:0007669"/>
    <property type="project" value="UniProtKB-KW"/>
</dbReference>
<evidence type="ECO:0000313" key="2">
    <source>
        <dbReference type="Proteomes" id="UP000619033"/>
    </source>
</evidence>
<name>A0A8J7MT23_9RHOB</name>
<dbReference type="RefSeq" id="WP_202661591.1">
    <property type="nucleotide sequence ID" value="NZ_JAESVP010000006.1"/>
</dbReference>
<proteinExistence type="predicted"/>
<dbReference type="Gene3D" id="3.40.50.1820">
    <property type="entry name" value="alpha/beta hydrolase"/>
    <property type="match status" value="1"/>
</dbReference>
<reference evidence="1" key="1">
    <citation type="submission" date="2021-01" db="EMBL/GenBank/DDBJ databases">
        <title>Genome seq and assembly of Tabrizicola sp. KVB23.</title>
        <authorList>
            <person name="Chhetri G."/>
        </authorList>
    </citation>
    <scope>NUCLEOTIDE SEQUENCE</scope>
    <source>
        <strain evidence="1">KVB23</strain>
    </source>
</reference>
<keyword evidence="1" id="KW-0378">Hydrolase</keyword>
<accession>A0A8J7MT23</accession>
<dbReference type="InterPro" id="IPR029058">
    <property type="entry name" value="AB_hydrolase_fold"/>
</dbReference>
<dbReference type="Pfam" id="PF05990">
    <property type="entry name" value="DUF900"/>
    <property type="match status" value="1"/>
</dbReference>
<dbReference type="InterPro" id="IPR014586">
    <property type="entry name" value="UCP033909"/>
</dbReference>
<dbReference type="PIRSF" id="PIRSF033909">
    <property type="entry name" value="UCP033909"/>
    <property type="match status" value="1"/>
</dbReference>
<sequence length="368" mass="39941">MNRFALLMLVSLAVACAPRGRITYVPQAASVGMVEQVYVSTTRDPLPEGGFGNERSETASYARYDISVPPVRKLGSIDWPPKHGKPDPRQHYLTTAAKTYPQTAAFRKDLAADLRRNGGEAVIFVHGYNNNFSEGLYRVAQLSHDLEIPGVEVHYSWPSAANPLGYVYDRDSAIFARDGLSDLLHEIDAAGAKRILLVAHSMGSALTMEALRSLALRGDHKTMAKLSGVVLISPDIDVDVFREQAKSIGALPQPFLIFGSNRDKVLRFSAGLTGQKERLGSLSDLTRLSDLKVTFLDVGAFAKGSSHFLVADSPALILLLGRIGEVDTVLEAERARRVGLLPGVVLSVQNATQIVLRPIGTVANELTR</sequence>